<comment type="caution">
    <text evidence="2">The sequence shown here is derived from an EMBL/GenBank/DDBJ whole genome shotgun (WGS) entry which is preliminary data.</text>
</comment>
<gene>
    <name evidence="2" type="ORF">I4Q42_24225</name>
</gene>
<protein>
    <submittedName>
        <fullName evidence="2">DUF2285 domain-containing protein</fullName>
    </submittedName>
</protein>
<evidence type="ECO:0000313" key="3">
    <source>
        <dbReference type="Proteomes" id="UP000639859"/>
    </source>
</evidence>
<accession>A0ABS0T4H3</accession>
<sequence length="138" mass="14817">MTREGESGVHVRLPSGLQMRLGRGGEGGGPLAVLLTFDGELGLRLRAVDALERTVSGRPAASSQLTPLQRQRLARSLCALDGALEGRSYRGIAETIFGAEAVDEGWRTSSLRDVTIRLARTGRAMMRGGYLALLRRGL</sequence>
<dbReference type="Pfam" id="PF10074">
    <property type="entry name" value="RovC_DNA-bd"/>
    <property type="match status" value="1"/>
</dbReference>
<feature type="domain" description="T6SS Transcription factor RovC-like DNA binding" evidence="1">
    <location>
        <begin position="35"/>
        <end position="135"/>
    </location>
</feature>
<keyword evidence="3" id="KW-1185">Reference proteome</keyword>
<reference evidence="2 3" key="1">
    <citation type="submission" date="2020-11" db="EMBL/GenBank/DDBJ databases">
        <title>genome sequence of strain KACC 18849.</title>
        <authorList>
            <person name="Gao J."/>
            <person name="Zhang X."/>
        </authorList>
    </citation>
    <scope>NUCLEOTIDE SEQUENCE [LARGE SCALE GENOMIC DNA]</scope>
    <source>
        <strain evidence="2 3">KACC 18849</strain>
    </source>
</reference>
<evidence type="ECO:0000313" key="2">
    <source>
        <dbReference type="EMBL" id="MBI1686786.1"/>
    </source>
</evidence>
<dbReference type="EMBL" id="JADWOX010000027">
    <property type="protein sequence ID" value="MBI1686786.1"/>
    <property type="molecule type" value="Genomic_DNA"/>
</dbReference>
<dbReference type="InterPro" id="IPR018754">
    <property type="entry name" value="RovC-like_DNA-bd"/>
</dbReference>
<organism evidence="2 3">
    <name type="scientific">Caulobacter hibisci</name>
    <dbReference type="NCBI Taxonomy" id="2035993"/>
    <lineage>
        <taxon>Bacteria</taxon>
        <taxon>Pseudomonadati</taxon>
        <taxon>Pseudomonadota</taxon>
        <taxon>Alphaproteobacteria</taxon>
        <taxon>Caulobacterales</taxon>
        <taxon>Caulobacteraceae</taxon>
        <taxon>Caulobacter</taxon>
    </lineage>
</organism>
<proteinExistence type="predicted"/>
<name>A0ABS0T4H3_9CAUL</name>
<dbReference type="Proteomes" id="UP000639859">
    <property type="component" value="Unassembled WGS sequence"/>
</dbReference>
<evidence type="ECO:0000259" key="1">
    <source>
        <dbReference type="Pfam" id="PF10074"/>
    </source>
</evidence>